<dbReference type="InterPro" id="IPR041581">
    <property type="entry name" value="Glyoxalase_6"/>
</dbReference>
<accession>A0A1V4AG34</accession>
<dbReference type="AlphaFoldDB" id="A0A1V4AG34"/>
<protein>
    <submittedName>
        <fullName evidence="2">Bleomycin resistance protein</fullName>
    </submittedName>
</protein>
<dbReference type="PROSITE" id="PS51819">
    <property type="entry name" value="VOC"/>
    <property type="match status" value="1"/>
</dbReference>
<evidence type="ECO:0000313" key="2">
    <source>
        <dbReference type="EMBL" id="OON82986.1"/>
    </source>
</evidence>
<dbReference type="InterPro" id="IPR029068">
    <property type="entry name" value="Glyas_Bleomycin-R_OHBP_Dase"/>
</dbReference>
<name>A0A1V4AG34_9ACTN</name>
<dbReference type="InterPro" id="IPR037523">
    <property type="entry name" value="VOC_core"/>
</dbReference>
<gene>
    <name evidence="2" type="ORF">B1H18_00635</name>
</gene>
<dbReference type="CDD" id="cd07247">
    <property type="entry name" value="SgaA_N_like"/>
    <property type="match status" value="1"/>
</dbReference>
<dbReference type="Pfam" id="PF18029">
    <property type="entry name" value="Glyoxalase_6"/>
    <property type="match status" value="1"/>
</dbReference>
<dbReference type="Proteomes" id="UP000190539">
    <property type="component" value="Unassembled WGS sequence"/>
</dbReference>
<dbReference type="RefSeq" id="WP_077964389.1">
    <property type="nucleotide sequence ID" value="NZ_CP045178.1"/>
</dbReference>
<dbReference type="SUPFAM" id="SSF54593">
    <property type="entry name" value="Glyoxalase/Bleomycin resistance protein/Dihydroxybiphenyl dioxygenase"/>
    <property type="match status" value="2"/>
</dbReference>
<dbReference type="STRING" id="83656.B1H18_00635"/>
<feature type="domain" description="VOC" evidence="1">
    <location>
        <begin position="142"/>
        <end position="262"/>
    </location>
</feature>
<dbReference type="PANTHER" id="PTHR33993">
    <property type="entry name" value="GLYOXALASE-RELATED"/>
    <property type="match status" value="1"/>
</dbReference>
<organism evidence="2 3">
    <name type="scientific">Streptomyces tsukubensis</name>
    <dbReference type="NCBI Taxonomy" id="83656"/>
    <lineage>
        <taxon>Bacteria</taxon>
        <taxon>Bacillati</taxon>
        <taxon>Actinomycetota</taxon>
        <taxon>Actinomycetes</taxon>
        <taxon>Kitasatosporales</taxon>
        <taxon>Streptomycetaceae</taxon>
        <taxon>Streptomyces</taxon>
    </lineage>
</organism>
<sequence>MADGSEAERDWGTGLGTRCGVSLMTRDLDEAQRFYGAVMGWRFEQGRLGEDFVIAYRADGLPAASIGGLASTLQVAVAWTPFFAVEDIDTITAKIRERSGTVAVGPLGLPSGRAALAADRDGAVFGLWEDAGIPGRVGERSIQAWLRLRTRDAFDAAIFYGEVLGWGSGRQDGCDVQYEQEEVVVRCDGHQLARINSGAVEAAPDPLVRPLWHVHFPVEDLQAALRAVESSDAVVSERRETADGREATVRDPGGAVFTIADAGGGRGSAGDTAGGGG</sequence>
<dbReference type="InterPro" id="IPR052164">
    <property type="entry name" value="Anthracycline_SecMetBiosynth"/>
</dbReference>
<reference evidence="2 3" key="1">
    <citation type="submission" date="2017-02" db="EMBL/GenBank/DDBJ databases">
        <title>Draft Genome Sequence of Streptomyces tsukubaensis F601, a Producer of the immunosuppressant tacrolimus FK506.</title>
        <authorList>
            <person name="Zong G."/>
            <person name="Zhong C."/>
            <person name="Fu J."/>
            <person name="Qin R."/>
            <person name="Cao G."/>
        </authorList>
    </citation>
    <scope>NUCLEOTIDE SEQUENCE [LARGE SCALE GENOMIC DNA]</scope>
    <source>
        <strain evidence="2 3">F601</strain>
    </source>
</reference>
<keyword evidence="3" id="KW-1185">Reference proteome</keyword>
<dbReference type="EMBL" id="MVFC01000001">
    <property type="protein sequence ID" value="OON82986.1"/>
    <property type="molecule type" value="Genomic_DNA"/>
</dbReference>
<evidence type="ECO:0000259" key="1">
    <source>
        <dbReference type="PROSITE" id="PS51819"/>
    </source>
</evidence>
<dbReference type="PANTHER" id="PTHR33993:SF10">
    <property type="entry name" value="CONSERVED PROTEIN"/>
    <property type="match status" value="1"/>
</dbReference>
<evidence type="ECO:0000313" key="3">
    <source>
        <dbReference type="Proteomes" id="UP000190539"/>
    </source>
</evidence>
<dbReference type="Gene3D" id="3.10.180.10">
    <property type="entry name" value="2,3-Dihydroxybiphenyl 1,2-Dioxygenase, domain 1"/>
    <property type="match status" value="2"/>
</dbReference>
<proteinExistence type="predicted"/>
<comment type="caution">
    <text evidence="2">The sequence shown here is derived from an EMBL/GenBank/DDBJ whole genome shotgun (WGS) entry which is preliminary data.</text>
</comment>
<dbReference type="OrthoDB" id="9793039at2"/>